<protein>
    <submittedName>
        <fullName evidence="2">Uncharacterized protein</fullName>
    </submittedName>
</protein>
<evidence type="ECO:0000313" key="2">
    <source>
        <dbReference type="EMBL" id="KKK82606.1"/>
    </source>
</evidence>
<feature type="region of interest" description="Disordered" evidence="1">
    <location>
        <begin position="93"/>
        <end position="112"/>
    </location>
</feature>
<dbReference type="AlphaFoldDB" id="A0A0F9BDW4"/>
<accession>A0A0F9BDW4</accession>
<sequence>MNPKRMFYRRKEGGITISGYSKGKAVHIWTLPKDPNILMSLLKKVSYFPIEKQEKIDKNIECLDSKSKRRPKGSPKLRTTNLIRRFEKDTFDKEEEEEFDSPDDLIEELKER</sequence>
<reference evidence="2" key="1">
    <citation type="journal article" date="2015" name="Nature">
        <title>Complex archaea that bridge the gap between prokaryotes and eukaryotes.</title>
        <authorList>
            <person name="Spang A."/>
            <person name="Saw J.H."/>
            <person name="Jorgensen S.L."/>
            <person name="Zaremba-Niedzwiedzka K."/>
            <person name="Martijn J."/>
            <person name="Lind A.E."/>
            <person name="van Eijk R."/>
            <person name="Schleper C."/>
            <person name="Guy L."/>
            <person name="Ettema T.J."/>
        </authorList>
    </citation>
    <scope>NUCLEOTIDE SEQUENCE</scope>
</reference>
<name>A0A0F9BDW4_9ZZZZ</name>
<dbReference type="EMBL" id="LAZR01052595">
    <property type="protein sequence ID" value="KKK82606.1"/>
    <property type="molecule type" value="Genomic_DNA"/>
</dbReference>
<organism evidence="2">
    <name type="scientific">marine sediment metagenome</name>
    <dbReference type="NCBI Taxonomy" id="412755"/>
    <lineage>
        <taxon>unclassified sequences</taxon>
        <taxon>metagenomes</taxon>
        <taxon>ecological metagenomes</taxon>
    </lineage>
</organism>
<feature type="compositionally biased region" description="Acidic residues" evidence="1">
    <location>
        <begin position="93"/>
        <end position="106"/>
    </location>
</feature>
<gene>
    <name evidence="2" type="ORF">LCGC14_2801750</name>
</gene>
<evidence type="ECO:0000256" key="1">
    <source>
        <dbReference type="SAM" id="MobiDB-lite"/>
    </source>
</evidence>
<proteinExistence type="predicted"/>
<comment type="caution">
    <text evidence="2">The sequence shown here is derived from an EMBL/GenBank/DDBJ whole genome shotgun (WGS) entry which is preliminary data.</text>
</comment>